<keyword evidence="2" id="KW-0479">Metal-binding</keyword>
<dbReference type="InterPro" id="IPR026992">
    <property type="entry name" value="DIOX_N"/>
</dbReference>
<evidence type="ECO:0000256" key="1">
    <source>
        <dbReference type="ARBA" id="ARBA00008056"/>
    </source>
</evidence>
<feature type="domain" description="Fe2OG dioxygenase" evidence="3">
    <location>
        <begin position="197"/>
        <end position="300"/>
    </location>
</feature>
<dbReference type="GO" id="GO:0044283">
    <property type="term" value="P:small molecule biosynthetic process"/>
    <property type="evidence" value="ECO:0007669"/>
    <property type="project" value="UniProtKB-ARBA"/>
</dbReference>
<dbReference type="PROSITE" id="PS51471">
    <property type="entry name" value="FE2OG_OXY"/>
    <property type="match status" value="1"/>
</dbReference>
<dbReference type="InterPro" id="IPR005123">
    <property type="entry name" value="Oxoglu/Fe-dep_dioxygenase_dom"/>
</dbReference>
<reference evidence="4" key="1">
    <citation type="journal article" date="2020" name="bioRxiv">
        <title>Genomic and phenotypic heterogeneity of clinical isolates of the human pathogens Aspergillus fumigatus, Aspergillus lentulus and Aspergillus fumigatiaffinis.</title>
        <authorList>
            <person name="dos Santos R.A.C."/>
            <person name="Steenwyk J.L."/>
            <person name="Rivero-Menendez O."/>
            <person name="Mead M.E."/>
            <person name="Silva L.P."/>
            <person name="Bastos R.W."/>
            <person name="Alastruey-Izquierdo A."/>
            <person name="Goldman G.H."/>
            <person name="Rokas A."/>
        </authorList>
    </citation>
    <scope>NUCLEOTIDE SEQUENCE</scope>
    <source>
        <strain evidence="4">CNM-CM8927</strain>
    </source>
</reference>
<accession>A0AAN5YJ54</accession>
<reference evidence="4" key="2">
    <citation type="submission" date="2020-04" db="EMBL/GenBank/DDBJ databases">
        <authorList>
            <person name="Santos R.A.C."/>
            <person name="Steenwyk J.L."/>
            <person name="Rivero-Menendez O."/>
            <person name="Mead M.E."/>
            <person name="Silva L.P."/>
            <person name="Bastos R.W."/>
            <person name="Alastruey-Izquierdo A."/>
            <person name="Goldman G.H."/>
            <person name="Rokas A."/>
        </authorList>
    </citation>
    <scope>NUCLEOTIDE SEQUENCE</scope>
    <source>
        <strain evidence="4">CNM-CM8927</strain>
    </source>
</reference>
<dbReference type="PANTHER" id="PTHR47990">
    <property type="entry name" value="2-OXOGLUTARATE (2OG) AND FE(II)-DEPENDENT OXYGENASE SUPERFAMILY PROTEIN-RELATED"/>
    <property type="match status" value="1"/>
</dbReference>
<evidence type="ECO:0000256" key="2">
    <source>
        <dbReference type="RuleBase" id="RU003682"/>
    </source>
</evidence>
<keyword evidence="2" id="KW-0560">Oxidoreductase</keyword>
<sequence length="358" mass="39079">MDSATPARLRRVSLAGLLAGDLSVVNELLSACQEVGFFYLDFQNPSTCGILDDVDNIAALGTSVFQLPQEEKQEFSTEKFGPSKILGYKKAGLSSSPFAGKRDGFESFMVRDNAQIRDGGGMSIAVLTPSQVANVSLFGQDDTLPLVVPTPLKENVHLLERFVTQVHEYAMCILSSLSDALRLSTNLKEKHRMDQPSTTSLGMLQYLSYGSSDDDIGHIAHTDIGTLAMVFSQTGGLQVLPPGTEEWRFIEPLPGHAIVNVGDSLSFLTNGALCSCLHRVVPPPDAVGQTKFSVVYLLRPEFDVVFKAHGKEWKSQDWHNQKFSILRAAHLDRQHGAIQTGRQGYNGLVQPDEESASV</sequence>
<dbReference type="InterPro" id="IPR027443">
    <property type="entry name" value="IPNS-like_sf"/>
</dbReference>
<dbReference type="Proteomes" id="UP000649114">
    <property type="component" value="Unassembled WGS sequence"/>
</dbReference>
<dbReference type="Pfam" id="PF14226">
    <property type="entry name" value="DIOX_N"/>
    <property type="match status" value="1"/>
</dbReference>
<dbReference type="InterPro" id="IPR050231">
    <property type="entry name" value="Iron_ascorbate_oxido_reductase"/>
</dbReference>
<keyword evidence="2" id="KW-0408">Iron</keyword>
<dbReference type="InterPro" id="IPR044861">
    <property type="entry name" value="IPNS-like_FE2OG_OXY"/>
</dbReference>
<comment type="similarity">
    <text evidence="1 2">Belongs to the iron/ascorbate-dependent oxidoreductase family.</text>
</comment>
<organism evidence="4 5">
    <name type="scientific">Aspergillus lentulus</name>
    <dbReference type="NCBI Taxonomy" id="293939"/>
    <lineage>
        <taxon>Eukaryota</taxon>
        <taxon>Fungi</taxon>
        <taxon>Dikarya</taxon>
        <taxon>Ascomycota</taxon>
        <taxon>Pezizomycotina</taxon>
        <taxon>Eurotiomycetes</taxon>
        <taxon>Eurotiomycetidae</taxon>
        <taxon>Eurotiales</taxon>
        <taxon>Aspergillaceae</taxon>
        <taxon>Aspergillus</taxon>
        <taxon>Aspergillus subgen. Fumigati</taxon>
    </lineage>
</organism>
<dbReference type="GO" id="GO:0016491">
    <property type="term" value="F:oxidoreductase activity"/>
    <property type="evidence" value="ECO:0007669"/>
    <property type="project" value="UniProtKB-KW"/>
</dbReference>
<evidence type="ECO:0000313" key="4">
    <source>
        <dbReference type="EMBL" id="KAF4201968.1"/>
    </source>
</evidence>
<dbReference type="AlphaFoldDB" id="A0AAN5YJ54"/>
<protein>
    <recommendedName>
        <fullName evidence="3">Fe2OG dioxygenase domain-containing protein</fullName>
    </recommendedName>
</protein>
<comment type="caution">
    <text evidence="4">The sequence shown here is derived from an EMBL/GenBank/DDBJ whole genome shotgun (WGS) entry which is preliminary data.</text>
</comment>
<name>A0AAN5YJ54_ASPLE</name>
<dbReference type="GO" id="GO:0046872">
    <property type="term" value="F:metal ion binding"/>
    <property type="evidence" value="ECO:0007669"/>
    <property type="project" value="UniProtKB-KW"/>
</dbReference>
<dbReference type="Gene3D" id="2.60.120.330">
    <property type="entry name" value="B-lactam Antibiotic, Isopenicillin N Synthase, Chain"/>
    <property type="match status" value="1"/>
</dbReference>
<dbReference type="Pfam" id="PF03171">
    <property type="entry name" value="2OG-FeII_Oxy"/>
    <property type="match status" value="1"/>
</dbReference>
<proteinExistence type="inferred from homology"/>
<evidence type="ECO:0000259" key="3">
    <source>
        <dbReference type="PROSITE" id="PS51471"/>
    </source>
</evidence>
<dbReference type="EMBL" id="JAAAPU010000121">
    <property type="protein sequence ID" value="KAF4201968.1"/>
    <property type="molecule type" value="Genomic_DNA"/>
</dbReference>
<dbReference type="SUPFAM" id="SSF51197">
    <property type="entry name" value="Clavaminate synthase-like"/>
    <property type="match status" value="1"/>
</dbReference>
<gene>
    <name evidence="4" type="ORF">CNMCM8927_000882</name>
</gene>
<evidence type="ECO:0000313" key="5">
    <source>
        <dbReference type="Proteomes" id="UP000649114"/>
    </source>
</evidence>